<protein>
    <recommendedName>
        <fullName evidence="4">Peptidase C39-like domain-containing protein</fullName>
    </recommendedName>
</protein>
<evidence type="ECO:0000313" key="3">
    <source>
        <dbReference type="Proteomes" id="UP000305238"/>
    </source>
</evidence>
<dbReference type="Gene3D" id="3.90.70.10">
    <property type="entry name" value="Cysteine proteinases"/>
    <property type="match status" value="1"/>
</dbReference>
<feature type="signal peptide" evidence="1">
    <location>
        <begin position="1"/>
        <end position="27"/>
    </location>
</feature>
<proteinExistence type="predicted"/>
<gene>
    <name evidence="2" type="ORF">ETD96_19310</name>
</gene>
<name>A0A5S4GVX1_9ACTN</name>
<dbReference type="EMBL" id="VCKZ01000134">
    <property type="protein sequence ID" value="TMR37117.1"/>
    <property type="molecule type" value="Genomic_DNA"/>
</dbReference>
<keyword evidence="3" id="KW-1185">Reference proteome</keyword>
<evidence type="ECO:0008006" key="4">
    <source>
        <dbReference type="Google" id="ProtNLM"/>
    </source>
</evidence>
<accession>A0A5S4GVX1</accession>
<dbReference type="OrthoDB" id="5148996at2"/>
<sequence>MQVRSGLRAAVCALALAAAAVPGTADAAALRLGISMQAQEMSNWCWAASGNTVAAFMGRNYTQNQFCNLAFNRSINSSCPNSQATLADDQTAFRKIGINPGNYVNAHLYYWAIVREIDARRPVIARIQWTSGGGHMEVLYGYDDSSNMVYWGNPWPSDYRYNWSAYDYYVSNGTFFWTHSLDYIGA</sequence>
<comment type="caution">
    <text evidence="2">The sequence shown here is derived from an EMBL/GenBank/DDBJ whole genome shotgun (WGS) entry which is preliminary data.</text>
</comment>
<dbReference type="RefSeq" id="WP_138637867.1">
    <property type="nucleotide sequence ID" value="NZ_JASWDG010000010.1"/>
</dbReference>
<evidence type="ECO:0000256" key="1">
    <source>
        <dbReference type="SAM" id="SignalP"/>
    </source>
</evidence>
<keyword evidence="1" id="KW-0732">Signal</keyword>
<dbReference type="AlphaFoldDB" id="A0A5S4GVX1"/>
<feature type="chain" id="PRO_5024324890" description="Peptidase C39-like domain-containing protein" evidence="1">
    <location>
        <begin position="28"/>
        <end position="186"/>
    </location>
</feature>
<dbReference type="Pfam" id="PF12385">
    <property type="entry name" value="Peptidase_C70"/>
    <property type="match status" value="1"/>
</dbReference>
<reference evidence="2 3" key="1">
    <citation type="submission" date="2019-05" db="EMBL/GenBank/DDBJ databases">
        <title>Draft genome sequence of Actinomadura geliboluensis A8036.</title>
        <authorList>
            <person name="Saricaoglu S."/>
            <person name="Isik K."/>
        </authorList>
    </citation>
    <scope>NUCLEOTIDE SEQUENCE [LARGE SCALE GENOMIC DNA]</scope>
    <source>
        <strain evidence="2 3">A8036</strain>
    </source>
</reference>
<dbReference type="Proteomes" id="UP000305238">
    <property type="component" value="Unassembled WGS sequence"/>
</dbReference>
<evidence type="ECO:0000313" key="2">
    <source>
        <dbReference type="EMBL" id="TMR37117.1"/>
    </source>
</evidence>
<dbReference type="InterPro" id="IPR022118">
    <property type="entry name" value="Peptidase_C70_AvrRpt2"/>
</dbReference>
<organism evidence="2 3">
    <name type="scientific">Actinomadura geliboluensis</name>
    <dbReference type="NCBI Taxonomy" id="882440"/>
    <lineage>
        <taxon>Bacteria</taxon>
        <taxon>Bacillati</taxon>
        <taxon>Actinomycetota</taxon>
        <taxon>Actinomycetes</taxon>
        <taxon>Streptosporangiales</taxon>
        <taxon>Thermomonosporaceae</taxon>
        <taxon>Actinomadura</taxon>
    </lineage>
</organism>